<protein>
    <submittedName>
        <fullName evidence="1">Uncharacterized protein</fullName>
    </submittedName>
</protein>
<dbReference type="EMBL" id="LJIJ01004423">
    <property type="protein sequence ID" value="ODM87906.1"/>
    <property type="molecule type" value="Genomic_DNA"/>
</dbReference>
<evidence type="ECO:0000313" key="1">
    <source>
        <dbReference type="EMBL" id="ODM87906.1"/>
    </source>
</evidence>
<organism evidence="1 2">
    <name type="scientific">Orchesella cincta</name>
    <name type="common">Springtail</name>
    <name type="synonym">Podura cincta</name>
    <dbReference type="NCBI Taxonomy" id="48709"/>
    <lineage>
        <taxon>Eukaryota</taxon>
        <taxon>Metazoa</taxon>
        <taxon>Ecdysozoa</taxon>
        <taxon>Arthropoda</taxon>
        <taxon>Hexapoda</taxon>
        <taxon>Collembola</taxon>
        <taxon>Entomobryomorpha</taxon>
        <taxon>Entomobryoidea</taxon>
        <taxon>Orchesellidae</taxon>
        <taxon>Orchesellinae</taxon>
        <taxon>Orchesella</taxon>
    </lineage>
</organism>
<comment type="caution">
    <text evidence="1">The sequence shown here is derived from an EMBL/GenBank/DDBJ whole genome shotgun (WGS) entry which is preliminary data.</text>
</comment>
<dbReference type="AlphaFoldDB" id="A0A1D2M4K9"/>
<evidence type="ECO:0000313" key="2">
    <source>
        <dbReference type="Proteomes" id="UP000094527"/>
    </source>
</evidence>
<proteinExistence type="predicted"/>
<dbReference type="Proteomes" id="UP000094527">
    <property type="component" value="Unassembled WGS sequence"/>
</dbReference>
<sequence length="134" mass="14626">MQLIKVYHGLLKGGAADPERRYCSPLMVKDIWELGADLKGGLRYCSLGLDRALVPRASKAALRKAEESLLSFVKTPIEFGYVNIGNFESSPEEPVKVWTAVINKGSPGSPTRTNSRFASGLGLWALNYDGLGRI</sequence>
<keyword evidence="2" id="KW-1185">Reference proteome</keyword>
<name>A0A1D2M4K9_ORCCI</name>
<gene>
    <name evidence="1" type="ORF">Ocin01_18774</name>
</gene>
<reference evidence="1 2" key="1">
    <citation type="journal article" date="2016" name="Genome Biol. Evol.">
        <title>Gene Family Evolution Reflects Adaptation to Soil Environmental Stressors in the Genome of the Collembolan Orchesella cincta.</title>
        <authorList>
            <person name="Faddeeva-Vakhrusheva A."/>
            <person name="Derks M.F."/>
            <person name="Anvar S.Y."/>
            <person name="Agamennone V."/>
            <person name="Suring W."/>
            <person name="Smit S."/>
            <person name="van Straalen N.M."/>
            <person name="Roelofs D."/>
        </authorList>
    </citation>
    <scope>NUCLEOTIDE SEQUENCE [LARGE SCALE GENOMIC DNA]</scope>
    <source>
        <tissue evidence="1">Mixed pool</tissue>
    </source>
</reference>
<accession>A0A1D2M4K9</accession>